<feature type="domain" description="Methionyl/Valyl/Leucyl/Isoleucyl-tRNA synthetase anticodon-binding" evidence="13">
    <location>
        <begin position="840"/>
        <end position="939"/>
    </location>
</feature>
<sequence>MAAAKATLDAMHPDHASTKTMKIENTEKRDALISIEQGYQKKWQSDKVFEPEAPSLEEIPFGSMTQKQLHEKYPKFMVTVAFPYMNGTLHMGHAFTFSKAEFQAGFNRLQGKRTLFPLGFHCTGMPIKACADKLEREVELFGKNFERCNLEDVQKDDKDAAPPPTQETRADVTKFQASKGKAAAKTVKTNYQFQIMLSLGIPLEEIHTFADPQKWLTYFPPLAKRDLTDFGFRIDWRRQFVTTDANPYFDTFIRWQMVHLKQMGKIKFGKRYTVYSPKDGQACLDHDRSSGEGVTVQEYTALKLEVKEWPEKAQEILAGKLPEGAKVYFIPATLRPETMYGQTCCFVGPNIVYGIYHVKDNEYFFNSERAARNMAFQEIFPTWGNFPKIAEFRGSDVVGTLVNAPMSVHTSGVRILPMDTVKDTKGTAVVTCVPSDSPDDYATTLELQKKADFYGIKKEWAELEIIPIIETPTYGNLTAKTLVEQLKINSSKDAKLAEAKDLAYKEGFYQGKMIIGEHKGKPVAEAKALVKKQLIESGLAFNYAEPDGMVVSRSADVCVAALLDQWYFNYGTTANGGDGEWCQQVLDYLEDGLNTYYPEAKNSFVRTVNWLAQWSCARSYGLGSKLPWDPSVMVESLSDSTIYQSYYTIAHYLHSDLYGTKPGAFPITPDQMTDEVWDYLFAPQDAAFPETKISHEHLQTMKRSFEYWYPLDSRISGKDLVNNHLSFCLYIHAALFPKNNWPQSIRINGHLMLNGEKMSKSTGNFLTLNAAIAKFGSDATRIALADAGDALEDANFEESVANAVILKLYELKNWCESAVTGTGKDNAQRTGERNFWDNLFEDEMNVIAKDAYEQYDLSMYKLALKFGFYDFTSSRDSYREATKSIGMHRDLTLRYIELQALLLTPIAPHFAEYLWLEVLKKPSTIQSATFPEVPAPDATLSASRTYVRTTSGNITSAEGAQVKKAAKGKQMVFDPKKDKKLTIFAAQKFPAWQDQYIAMVQDAFKDMAINMKAVTAKIPKPDMKKAMPFVQSLAKRLTGGELPEAVFGRKLPFDELAVLKEMVPVLPVVKLVEVEIVSVDDGGKSGTVVFPESKNGEKRDSLPVQAEGSIPGTPTFVFENV</sequence>
<dbReference type="EMBL" id="ML996566">
    <property type="protein sequence ID" value="KAF2762345.1"/>
    <property type="molecule type" value="Genomic_DNA"/>
</dbReference>
<evidence type="ECO:0000256" key="3">
    <source>
        <dbReference type="ARBA" id="ARBA00022598"/>
    </source>
</evidence>
<dbReference type="EC" id="6.1.1.4" evidence="2"/>
<dbReference type="Pfam" id="PF09334">
    <property type="entry name" value="tRNA-synt_1g"/>
    <property type="match status" value="1"/>
</dbReference>
<dbReference type="Pfam" id="PF00133">
    <property type="entry name" value="tRNA-synt_1"/>
    <property type="match status" value="1"/>
</dbReference>
<evidence type="ECO:0000259" key="13">
    <source>
        <dbReference type="Pfam" id="PF08264"/>
    </source>
</evidence>
<evidence type="ECO:0000256" key="6">
    <source>
        <dbReference type="ARBA" id="ARBA00022917"/>
    </source>
</evidence>
<proteinExistence type="inferred from homology"/>
<reference evidence="15" key="1">
    <citation type="journal article" date="2020" name="Stud. Mycol.">
        <title>101 Dothideomycetes genomes: a test case for predicting lifestyles and emergence of pathogens.</title>
        <authorList>
            <person name="Haridas S."/>
            <person name="Albert R."/>
            <person name="Binder M."/>
            <person name="Bloem J."/>
            <person name="Labutti K."/>
            <person name="Salamov A."/>
            <person name="Andreopoulos B."/>
            <person name="Baker S."/>
            <person name="Barry K."/>
            <person name="Bills G."/>
            <person name="Bluhm B."/>
            <person name="Cannon C."/>
            <person name="Castanera R."/>
            <person name="Culley D."/>
            <person name="Daum C."/>
            <person name="Ezra D."/>
            <person name="Gonzalez J."/>
            <person name="Henrissat B."/>
            <person name="Kuo A."/>
            <person name="Liang C."/>
            <person name="Lipzen A."/>
            <person name="Lutzoni F."/>
            <person name="Magnuson J."/>
            <person name="Mondo S."/>
            <person name="Nolan M."/>
            <person name="Ohm R."/>
            <person name="Pangilinan J."/>
            <person name="Park H.-J."/>
            <person name="Ramirez L."/>
            <person name="Alfaro M."/>
            <person name="Sun H."/>
            <person name="Tritt A."/>
            <person name="Yoshinaga Y."/>
            <person name="Zwiers L.-H."/>
            <person name="Turgeon B."/>
            <person name="Goodwin S."/>
            <person name="Spatafora J."/>
            <person name="Crous P."/>
            <person name="Grigoriev I."/>
        </authorList>
    </citation>
    <scope>NUCLEOTIDE SEQUENCE</scope>
    <source>
        <strain evidence="15">CBS 121739</strain>
    </source>
</reference>
<dbReference type="InterPro" id="IPR015413">
    <property type="entry name" value="Methionyl/Leucyl_tRNA_Synth"/>
</dbReference>
<evidence type="ECO:0000256" key="2">
    <source>
        <dbReference type="ARBA" id="ARBA00013164"/>
    </source>
</evidence>
<dbReference type="PANTHER" id="PTHR45794">
    <property type="entry name" value="LEUCYL-TRNA SYNTHETASE"/>
    <property type="match status" value="1"/>
</dbReference>
<dbReference type="FunFam" id="3.90.740.10:FF:000001">
    <property type="entry name" value="Leucine--tRNA ligase, cytoplasmic"/>
    <property type="match status" value="1"/>
</dbReference>
<dbReference type="CDD" id="cd07959">
    <property type="entry name" value="Anticodon_Ia_Leu_AEc"/>
    <property type="match status" value="1"/>
</dbReference>
<dbReference type="AlphaFoldDB" id="A0A6A6WJD9"/>
<dbReference type="GO" id="GO:0004823">
    <property type="term" value="F:leucine-tRNA ligase activity"/>
    <property type="evidence" value="ECO:0007669"/>
    <property type="project" value="UniProtKB-EC"/>
</dbReference>
<dbReference type="GO" id="GO:0005524">
    <property type="term" value="F:ATP binding"/>
    <property type="evidence" value="ECO:0007669"/>
    <property type="project" value="UniProtKB-KW"/>
</dbReference>
<evidence type="ECO:0000256" key="1">
    <source>
        <dbReference type="ARBA" id="ARBA00005594"/>
    </source>
</evidence>
<dbReference type="PROSITE" id="PS00178">
    <property type="entry name" value="AA_TRNA_LIGASE_I"/>
    <property type="match status" value="1"/>
</dbReference>
<dbReference type="Gene3D" id="3.90.740.10">
    <property type="entry name" value="Valyl/Leucyl/Isoleucyl-tRNA synthetase, editing domain"/>
    <property type="match status" value="1"/>
</dbReference>
<protein>
    <recommendedName>
        <fullName evidence="2">leucine--tRNA ligase</fullName>
        <ecNumber evidence="2">6.1.1.4</ecNumber>
    </recommendedName>
    <alternativeName>
        <fullName evidence="8">Leucyl-tRNA synthetase</fullName>
    </alternativeName>
</protein>
<feature type="region of interest" description="Disordered" evidence="11">
    <location>
        <begin position="1"/>
        <end position="21"/>
    </location>
</feature>
<dbReference type="Pfam" id="PF08264">
    <property type="entry name" value="Anticodon_1"/>
    <property type="match status" value="1"/>
</dbReference>
<comment type="similarity">
    <text evidence="1 10">Belongs to the class-I aminoacyl-tRNA synthetase family.</text>
</comment>
<keyword evidence="3 10" id="KW-0436">Ligase</keyword>
<evidence type="ECO:0000256" key="9">
    <source>
        <dbReference type="ARBA" id="ARBA00047469"/>
    </source>
</evidence>
<dbReference type="SUPFAM" id="SSF50677">
    <property type="entry name" value="ValRS/IleRS/LeuRS editing domain"/>
    <property type="match status" value="1"/>
</dbReference>
<name>A0A6A6WJD9_9PEZI</name>
<evidence type="ECO:0000256" key="7">
    <source>
        <dbReference type="ARBA" id="ARBA00023146"/>
    </source>
</evidence>
<keyword evidence="6 10" id="KW-0648">Protein biosynthesis</keyword>
<evidence type="ECO:0000259" key="14">
    <source>
        <dbReference type="Pfam" id="PF09334"/>
    </source>
</evidence>
<dbReference type="InterPro" id="IPR013155">
    <property type="entry name" value="M/V/L/I-tRNA-synth_anticd-bd"/>
</dbReference>
<dbReference type="GO" id="GO:0002161">
    <property type="term" value="F:aminoacyl-tRNA deacylase activity"/>
    <property type="evidence" value="ECO:0007669"/>
    <property type="project" value="InterPro"/>
</dbReference>
<dbReference type="InterPro" id="IPR001412">
    <property type="entry name" value="aa-tRNA-synth_I_CS"/>
</dbReference>
<evidence type="ECO:0000256" key="11">
    <source>
        <dbReference type="SAM" id="MobiDB-lite"/>
    </source>
</evidence>
<evidence type="ECO:0000313" key="15">
    <source>
        <dbReference type="EMBL" id="KAF2762345.1"/>
    </source>
</evidence>
<dbReference type="Gene3D" id="3.40.50.620">
    <property type="entry name" value="HUPs"/>
    <property type="match status" value="1"/>
</dbReference>
<keyword evidence="7 10" id="KW-0030">Aminoacyl-tRNA synthetase</keyword>
<gene>
    <name evidence="15" type="ORF">EJ05DRAFT_433955</name>
</gene>
<dbReference type="OrthoDB" id="10249672at2759"/>
<accession>A0A6A6WJD9</accession>
<dbReference type="SUPFAM" id="SSF52374">
    <property type="entry name" value="Nucleotidylyl transferase"/>
    <property type="match status" value="1"/>
</dbReference>
<dbReference type="NCBIfam" id="TIGR00395">
    <property type="entry name" value="leuS_arch"/>
    <property type="match status" value="1"/>
</dbReference>
<evidence type="ECO:0000313" key="16">
    <source>
        <dbReference type="Proteomes" id="UP000799437"/>
    </source>
</evidence>
<dbReference type="InterPro" id="IPR009008">
    <property type="entry name" value="Val/Leu/Ile-tRNA-synth_edit"/>
</dbReference>
<organism evidence="15 16">
    <name type="scientific">Pseudovirgaria hyperparasitica</name>
    <dbReference type="NCBI Taxonomy" id="470096"/>
    <lineage>
        <taxon>Eukaryota</taxon>
        <taxon>Fungi</taxon>
        <taxon>Dikarya</taxon>
        <taxon>Ascomycota</taxon>
        <taxon>Pezizomycotina</taxon>
        <taxon>Dothideomycetes</taxon>
        <taxon>Dothideomycetes incertae sedis</taxon>
        <taxon>Acrospermales</taxon>
        <taxon>Acrospermaceae</taxon>
        <taxon>Pseudovirgaria</taxon>
    </lineage>
</organism>
<dbReference type="RefSeq" id="XP_033604796.1">
    <property type="nucleotide sequence ID" value="XM_033741626.1"/>
</dbReference>
<dbReference type="GeneID" id="54482680"/>
<evidence type="ECO:0000259" key="12">
    <source>
        <dbReference type="Pfam" id="PF00133"/>
    </source>
</evidence>
<evidence type="ECO:0000256" key="10">
    <source>
        <dbReference type="RuleBase" id="RU363035"/>
    </source>
</evidence>
<dbReference type="PANTHER" id="PTHR45794:SF1">
    <property type="entry name" value="LEUCINE--TRNA LIGASE, CYTOPLASMIC"/>
    <property type="match status" value="1"/>
</dbReference>
<dbReference type="InterPro" id="IPR004493">
    <property type="entry name" value="Leu-tRNA-synth_Ia_arc/euk"/>
</dbReference>
<keyword evidence="4 10" id="KW-0547">Nucleotide-binding</keyword>
<dbReference type="Proteomes" id="UP000799437">
    <property type="component" value="Unassembled WGS sequence"/>
</dbReference>
<evidence type="ECO:0000256" key="5">
    <source>
        <dbReference type="ARBA" id="ARBA00022840"/>
    </source>
</evidence>
<dbReference type="SUPFAM" id="SSF47323">
    <property type="entry name" value="Anticodon-binding domain of a subclass of class I aminoacyl-tRNA synthetases"/>
    <property type="match status" value="1"/>
</dbReference>
<dbReference type="InterPro" id="IPR002300">
    <property type="entry name" value="aa-tRNA-synth_Ia"/>
</dbReference>
<comment type="catalytic activity">
    <reaction evidence="9">
        <text>tRNA(Leu) + L-leucine + ATP = L-leucyl-tRNA(Leu) + AMP + diphosphate</text>
        <dbReference type="Rhea" id="RHEA:11688"/>
        <dbReference type="Rhea" id="RHEA-COMP:9613"/>
        <dbReference type="Rhea" id="RHEA-COMP:9622"/>
        <dbReference type="ChEBI" id="CHEBI:30616"/>
        <dbReference type="ChEBI" id="CHEBI:33019"/>
        <dbReference type="ChEBI" id="CHEBI:57427"/>
        <dbReference type="ChEBI" id="CHEBI:78442"/>
        <dbReference type="ChEBI" id="CHEBI:78494"/>
        <dbReference type="ChEBI" id="CHEBI:456215"/>
        <dbReference type="EC" id="6.1.1.4"/>
    </reaction>
</comment>
<dbReference type="InterPro" id="IPR009080">
    <property type="entry name" value="tRNAsynth_Ia_anticodon-bd"/>
</dbReference>
<dbReference type="InterPro" id="IPR014729">
    <property type="entry name" value="Rossmann-like_a/b/a_fold"/>
</dbReference>
<feature type="domain" description="Methionyl/Leucyl tRNA synthetase" evidence="14">
    <location>
        <begin position="701"/>
        <end position="799"/>
    </location>
</feature>
<keyword evidence="5 10" id="KW-0067">ATP-binding</keyword>
<feature type="domain" description="Aminoacyl-tRNA synthetase class Ia" evidence="12">
    <location>
        <begin position="67"/>
        <end position="133"/>
    </location>
</feature>
<evidence type="ECO:0000256" key="4">
    <source>
        <dbReference type="ARBA" id="ARBA00022741"/>
    </source>
</evidence>
<keyword evidence="16" id="KW-1185">Reference proteome</keyword>
<evidence type="ECO:0000256" key="8">
    <source>
        <dbReference type="ARBA" id="ARBA00030520"/>
    </source>
</evidence>
<dbReference type="GO" id="GO:0006429">
    <property type="term" value="P:leucyl-tRNA aminoacylation"/>
    <property type="evidence" value="ECO:0007669"/>
    <property type="project" value="InterPro"/>
</dbReference>
<feature type="compositionally biased region" description="Basic and acidic residues" evidence="11">
    <location>
        <begin position="11"/>
        <end position="21"/>
    </location>
</feature>